<name>A0A9D5CLZ4_9LILI</name>
<comment type="similarity">
    <text evidence="2 14">Belongs to the ANKZF1/VMS1 family.</text>
</comment>
<keyword evidence="4 14" id="KW-0540">Nuclease</keyword>
<dbReference type="PROSITE" id="PS50297">
    <property type="entry name" value="ANK_REP_REGION"/>
    <property type="match status" value="1"/>
</dbReference>
<feature type="region of interest" description="Disordered" evidence="15">
    <location>
        <begin position="510"/>
        <end position="575"/>
    </location>
</feature>
<keyword evidence="7 14" id="KW-0255">Endonuclease</keyword>
<dbReference type="PROSITE" id="PS50088">
    <property type="entry name" value="ANK_REPEAT"/>
    <property type="match status" value="1"/>
</dbReference>
<evidence type="ECO:0000256" key="15">
    <source>
        <dbReference type="SAM" id="MobiDB-lite"/>
    </source>
</evidence>
<comment type="domain">
    <text evidence="14">The VLRF1 domain mediates binding to the 60S ribosomal subunit.</text>
</comment>
<evidence type="ECO:0000256" key="1">
    <source>
        <dbReference type="ARBA" id="ARBA00004496"/>
    </source>
</evidence>
<dbReference type="GO" id="GO:0004519">
    <property type="term" value="F:endonuclease activity"/>
    <property type="evidence" value="ECO:0007669"/>
    <property type="project" value="UniProtKB-KW"/>
</dbReference>
<evidence type="ECO:0000256" key="14">
    <source>
        <dbReference type="PROSITE-ProRule" id="PRU01389"/>
    </source>
</evidence>
<dbReference type="InterPro" id="IPR041175">
    <property type="entry name" value="VLRF1/Vms1"/>
</dbReference>
<dbReference type="GO" id="GO:0008270">
    <property type="term" value="F:zinc ion binding"/>
    <property type="evidence" value="ECO:0007669"/>
    <property type="project" value="UniProtKB-KW"/>
</dbReference>
<evidence type="ECO:0000256" key="2">
    <source>
        <dbReference type="ARBA" id="ARBA00009262"/>
    </source>
</evidence>
<dbReference type="OrthoDB" id="429841at2759"/>
<dbReference type="Proteomes" id="UP001085076">
    <property type="component" value="Miscellaneous, Linkage group lg04"/>
</dbReference>
<reference evidence="17" key="2">
    <citation type="journal article" date="2022" name="Hortic Res">
        <title>The genome of Dioscorea zingiberensis sheds light on the biosynthesis, origin and evolution of the medicinally important diosgenin saponins.</title>
        <authorList>
            <person name="Li Y."/>
            <person name="Tan C."/>
            <person name="Li Z."/>
            <person name="Guo J."/>
            <person name="Li S."/>
            <person name="Chen X."/>
            <person name="Wang C."/>
            <person name="Dai X."/>
            <person name="Yang H."/>
            <person name="Song W."/>
            <person name="Hou L."/>
            <person name="Xu J."/>
            <person name="Tong Z."/>
            <person name="Xu A."/>
            <person name="Yuan X."/>
            <person name="Wang W."/>
            <person name="Yang Q."/>
            <person name="Chen L."/>
            <person name="Sun Z."/>
            <person name="Wang K."/>
            <person name="Pan B."/>
            <person name="Chen J."/>
            <person name="Bao Y."/>
            <person name="Liu F."/>
            <person name="Qi X."/>
            <person name="Gang D.R."/>
            <person name="Wen J."/>
            <person name="Li J."/>
        </authorList>
    </citation>
    <scope>NUCLEOTIDE SEQUENCE</scope>
    <source>
        <strain evidence="17">Dzin_1.0</strain>
    </source>
</reference>
<dbReference type="InterPro" id="IPR047139">
    <property type="entry name" value="ANKZ1/VMS1"/>
</dbReference>
<evidence type="ECO:0000256" key="11">
    <source>
        <dbReference type="ARBA" id="ARBA00023043"/>
    </source>
</evidence>
<feature type="compositionally biased region" description="Basic and acidic residues" evidence="15">
    <location>
        <begin position="589"/>
        <end position="609"/>
    </location>
</feature>
<evidence type="ECO:0000256" key="3">
    <source>
        <dbReference type="ARBA" id="ARBA00022490"/>
    </source>
</evidence>
<keyword evidence="10" id="KW-0862">Zinc</keyword>
<accession>A0A9D5CLZ4</accession>
<organism evidence="17 18">
    <name type="scientific">Dioscorea zingiberensis</name>
    <dbReference type="NCBI Taxonomy" id="325984"/>
    <lineage>
        <taxon>Eukaryota</taxon>
        <taxon>Viridiplantae</taxon>
        <taxon>Streptophyta</taxon>
        <taxon>Embryophyta</taxon>
        <taxon>Tracheophyta</taxon>
        <taxon>Spermatophyta</taxon>
        <taxon>Magnoliopsida</taxon>
        <taxon>Liliopsida</taxon>
        <taxon>Dioscoreales</taxon>
        <taxon>Dioscoreaceae</taxon>
        <taxon>Dioscorea</taxon>
    </lineage>
</organism>
<evidence type="ECO:0000256" key="6">
    <source>
        <dbReference type="ARBA" id="ARBA00022737"/>
    </source>
</evidence>
<proteinExistence type="inferred from homology"/>
<dbReference type="InterPro" id="IPR036770">
    <property type="entry name" value="Ankyrin_rpt-contain_sf"/>
</dbReference>
<feature type="repeat" description="ANK" evidence="13">
    <location>
        <begin position="436"/>
        <end position="468"/>
    </location>
</feature>
<dbReference type="PANTHER" id="PTHR16036">
    <property type="entry name" value="ANKYRIN REPEAT AND ZINC FINGER DOMAIN-CONTAINING PROTEIN 1"/>
    <property type="match status" value="1"/>
</dbReference>
<comment type="caution">
    <text evidence="17">The sequence shown here is derived from an EMBL/GenBank/DDBJ whole genome shotgun (WGS) entry which is preliminary data.</text>
</comment>
<dbReference type="Pfam" id="PF00023">
    <property type="entry name" value="Ank"/>
    <property type="match status" value="1"/>
</dbReference>
<keyword evidence="3 14" id="KW-0963">Cytoplasm</keyword>
<evidence type="ECO:0000256" key="13">
    <source>
        <dbReference type="PROSITE-ProRule" id="PRU00023"/>
    </source>
</evidence>
<reference evidence="17" key="1">
    <citation type="submission" date="2021-03" db="EMBL/GenBank/DDBJ databases">
        <authorList>
            <person name="Li Z."/>
            <person name="Yang C."/>
        </authorList>
    </citation>
    <scope>NUCLEOTIDE SEQUENCE</scope>
    <source>
        <strain evidence="17">Dzin_1.0</strain>
        <tissue evidence="17">Leaf</tissue>
    </source>
</reference>
<dbReference type="EMBL" id="JAGGNH010000004">
    <property type="protein sequence ID" value="KAJ0974590.1"/>
    <property type="molecule type" value="Genomic_DNA"/>
</dbReference>
<dbReference type="SUPFAM" id="SSF48403">
    <property type="entry name" value="Ankyrin repeat"/>
    <property type="match status" value="1"/>
</dbReference>
<protein>
    <recommendedName>
        <fullName evidence="16">VLRF1 domain-containing protein</fullName>
    </recommendedName>
</protein>
<comment type="subcellular location">
    <subcellularLocation>
        <location evidence="1">Cytoplasm</location>
    </subcellularLocation>
</comment>
<evidence type="ECO:0000256" key="4">
    <source>
        <dbReference type="ARBA" id="ARBA00022722"/>
    </source>
</evidence>
<evidence type="ECO:0000256" key="12">
    <source>
        <dbReference type="ARBA" id="ARBA00023054"/>
    </source>
</evidence>
<dbReference type="InterPro" id="IPR013087">
    <property type="entry name" value="Znf_C2H2_type"/>
</dbReference>
<evidence type="ECO:0000313" key="17">
    <source>
        <dbReference type="EMBL" id="KAJ0974590.1"/>
    </source>
</evidence>
<dbReference type="PROSITE" id="PS52044">
    <property type="entry name" value="VLRF1"/>
    <property type="match status" value="1"/>
</dbReference>
<feature type="region of interest" description="Disordered" evidence="15">
    <location>
        <begin position="589"/>
        <end position="631"/>
    </location>
</feature>
<evidence type="ECO:0000256" key="5">
    <source>
        <dbReference type="ARBA" id="ARBA00022723"/>
    </source>
</evidence>
<feature type="compositionally biased region" description="Low complexity" evidence="15">
    <location>
        <begin position="620"/>
        <end position="631"/>
    </location>
</feature>
<dbReference type="GO" id="GO:0005737">
    <property type="term" value="C:cytoplasm"/>
    <property type="evidence" value="ECO:0007669"/>
    <property type="project" value="UniProtKB-SubCell"/>
</dbReference>
<evidence type="ECO:0000313" key="18">
    <source>
        <dbReference type="Proteomes" id="UP001085076"/>
    </source>
</evidence>
<evidence type="ECO:0000256" key="10">
    <source>
        <dbReference type="ARBA" id="ARBA00022833"/>
    </source>
</evidence>
<evidence type="ECO:0000256" key="8">
    <source>
        <dbReference type="ARBA" id="ARBA00022771"/>
    </source>
</evidence>
<dbReference type="GO" id="GO:0036503">
    <property type="term" value="P:ERAD pathway"/>
    <property type="evidence" value="ECO:0007669"/>
    <property type="project" value="TreeGrafter"/>
</dbReference>
<gene>
    <name evidence="17" type="ORF">J5N97_016555</name>
</gene>
<keyword evidence="18" id="KW-1185">Reference proteome</keyword>
<dbReference type="PANTHER" id="PTHR16036:SF2">
    <property type="entry name" value="TRNA ENDONUCLEASE ANKZF1"/>
    <property type="match status" value="1"/>
</dbReference>
<dbReference type="InterPro" id="IPR041540">
    <property type="entry name" value="VATC"/>
</dbReference>
<feature type="compositionally biased region" description="Polar residues" evidence="15">
    <location>
        <begin position="551"/>
        <end position="564"/>
    </location>
</feature>
<feature type="domain" description="VLRF1" evidence="16">
    <location>
        <begin position="226"/>
        <end position="366"/>
    </location>
</feature>
<dbReference type="Gene3D" id="1.25.40.20">
    <property type="entry name" value="Ankyrin repeat-containing domain"/>
    <property type="match status" value="1"/>
</dbReference>
<feature type="region of interest" description="Disordered" evidence="15">
    <location>
        <begin position="401"/>
        <end position="443"/>
    </location>
</feature>
<evidence type="ECO:0000256" key="9">
    <source>
        <dbReference type="ARBA" id="ARBA00022801"/>
    </source>
</evidence>
<keyword evidence="8" id="KW-0863">Zinc-finger</keyword>
<dbReference type="PROSITE" id="PS00028">
    <property type="entry name" value="ZINC_FINGER_C2H2_1"/>
    <property type="match status" value="1"/>
</dbReference>
<keyword evidence="12" id="KW-0175">Coiled coil</keyword>
<keyword evidence="5" id="KW-0479">Metal-binding</keyword>
<feature type="active site" evidence="14">
    <location>
        <position position="269"/>
    </location>
</feature>
<dbReference type="GO" id="GO:0016787">
    <property type="term" value="F:hydrolase activity"/>
    <property type="evidence" value="ECO:0007669"/>
    <property type="project" value="UniProtKB-KW"/>
</dbReference>
<dbReference type="Pfam" id="PF18826">
    <property type="entry name" value="bVLRF1"/>
    <property type="match status" value="1"/>
</dbReference>
<keyword evidence="9 14" id="KW-0378">Hydrolase</keyword>
<keyword evidence="6" id="KW-0677">Repeat</keyword>
<sequence>MAATERRRREPRYQSIFDLPPDFFDSSRLLRPLEISSSIALRPPSPPRPRSRPHDADFAVGESLDEALGVEGRGKESTTRWTCNTCKQGFESLQDQRSHFKSDLHRLNVKLSISGKNIIKEEDFDELGGDASFEDFDISSISGSEDESEKGLSGKTKEGFKQRLYIHLQSGETISVWRCLLLDESVDLSLDNSKSSQFGHDEHLSCMDEVELISRLKLLVREPRDKRHLRTVLLASGGHFAGCVFDGNSIIAHKTFHRYVVRAKSGRKQSSKDATGKAAHSAGSALRRYNEAALKKDIQELLFTWKEYIQASSCIFVYAPSKNRQLLFDDEKPQLNFQEYVRHIPLSVHRPTLKEVKRIYNQLTQMVYEINEETSLEESQMDMVTDQNNILQLEKAQQDKQLKAKETSSESTSAVECSDLNLPSNANNTSFSPPENESTPLHEAARSGNVQQILELLEQGLNPCIKDLRGRTPYMLATEKEVRNTFRRFMALNLDKWDWHAANVPSPLTKEMEDAQTTKQAEKDAKRKAKAKELKKLRKAKEKAKLQAQAESENTPKPSSQGQGTAAPPTPSKLQTHSNIKAFISKEEEQKQALTEAREKRAAAAERRMAALNPQPVNTAPAPTSSKPQSSSASDIQCSCCNASLAGKVPFHRYHYKYCSTSCMHVHREMLEDG</sequence>
<evidence type="ECO:0000256" key="7">
    <source>
        <dbReference type="ARBA" id="ARBA00022759"/>
    </source>
</evidence>
<feature type="compositionally biased region" description="Polar residues" evidence="15">
    <location>
        <begin position="409"/>
        <end position="439"/>
    </location>
</feature>
<evidence type="ECO:0000259" key="16">
    <source>
        <dbReference type="PROSITE" id="PS52044"/>
    </source>
</evidence>
<dbReference type="InterPro" id="IPR002110">
    <property type="entry name" value="Ankyrin_rpt"/>
</dbReference>
<keyword evidence="11 13" id="KW-0040">ANK repeat</keyword>
<dbReference type="AlphaFoldDB" id="A0A9D5CLZ4"/>
<dbReference type="Pfam" id="PF18716">
    <property type="entry name" value="VATC"/>
    <property type="match status" value="1"/>
</dbReference>
<feature type="compositionally biased region" description="Basic residues" evidence="15">
    <location>
        <begin position="526"/>
        <end position="542"/>
    </location>
</feature>